<accession>A0A0C9Y092</accession>
<sequence>MMSVKTSAMVGRNAGSSSQHLQQILHHGSVRREHVSSRLGRAGFCPLQILMPTVA</sequence>
<gene>
    <name evidence="2" type="ORF">PISMIDRAFT_684462</name>
</gene>
<evidence type="ECO:0000313" key="2">
    <source>
        <dbReference type="EMBL" id="KIK18165.1"/>
    </source>
</evidence>
<dbReference type="Proteomes" id="UP000054018">
    <property type="component" value="Unassembled WGS sequence"/>
</dbReference>
<feature type="non-terminal residue" evidence="2">
    <location>
        <position position="55"/>
    </location>
</feature>
<evidence type="ECO:0000313" key="3">
    <source>
        <dbReference type="Proteomes" id="UP000054018"/>
    </source>
</evidence>
<evidence type="ECO:0000256" key="1">
    <source>
        <dbReference type="SAM" id="MobiDB-lite"/>
    </source>
</evidence>
<dbReference type="HOGENOM" id="CLU_3038039_0_0_1"/>
<dbReference type="AlphaFoldDB" id="A0A0C9Y092"/>
<reference evidence="3" key="2">
    <citation type="submission" date="2015-01" db="EMBL/GenBank/DDBJ databases">
        <title>Evolutionary Origins and Diversification of the Mycorrhizal Mutualists.</title>
        <authorList>
            <consortium name="DOE Joint Genome Institute"/>
            <consortium name="Mycorrhizal Genomics Consortium"/>
            <person name="Kohler A."/>
            <person name="Kuo A."/>
            <person name="Nagy L.G."/>
            <person name="Floudas D."/>
            <person name="Copeland A."/>
            <person name="Barry K.W."/>
            <person name="Cichocki N."/>
            <person name="Veneault-Fourrey C."/>
            <person name="LaButti K."/>
            <person name="Lindquist E.A."/>
            <person name="Lipzen A."/>
            <person name="Lundell T."/>
            <person name="Morin E."/>
            <person name="Murat C."/>
            <person name="Riley R."/>
            <person name="Ohm R."/>
            <person name="Sun H."/>
            <person name="Tunlid A."/>
            <person name="Henrissat B."/>
            <person name="Grigoriev I.V."/>
            <person name="Hibbett D.S."/>
            <person name="Martin F."/>
        </authorList>
    </citation>
    <scope>NUCLEOTIDE SEQUENCE [LARGE SCALE GENOMIC DNA]</scope>
    <source>
        <strain evidence="3">441</strain>
    </source>
</reference>
<organism evidence="2 3">
    <name type="scientific">Pisolithus microcarpus 441</name>
    <dbReference type="NCBI Taxonomy" id="765257"/>
    <lineage>
        <taxon>Eukaryota</taxon>
        <taxon>Fungi</taxon>
        <taxon>Dikarya</taxon>
        <taxon>Basidiomycota</taxon>
        <taxon>Agaricomycotina</taxon>
        <taxon>Agaricomycetes</taxon>
        <taxon>Agaricomycetidae</taxon>
        <taxon>Boletales</taxon>
        <taxon>Sclerodermatineae</taxon>
        <taxon>Pisolithaceae</taxon>
        <taxon>Pisolithus</taxon>
    </lineage>
</organism>
<reference evidence="2 3" key="1">
    <citation type="submission" date="2014-04" db="EMBL/GenBank/DDBJ databases">
        <authorList>
            <consortium name="DOE Joint Genome Institute"/>
            <person name="Kuo A."/>
            <person name="Kohler A."/>
            <person name="Costa M.D."/>
            <person name="Nagy L.G."/>
            <person name="Floudas D."/>
            <person name="Copeland A."/>
            <person name="Barry K.W."/>
            <person name="Cichocki N."/>
            <person name="Veneault-Fourrey C."/>
            <person name="LaButti K."/>
            <person name="Lindquist E.A."/>
            <person name="Lipzen A."/>
            <person name="Lundell T."/>
            <person name="Morin E."/>
            <person name="Murat C."/>
            <person name="Sun H."/>
            <person name="Tunlid A."/>
            <person name="Henrissat B."/>
            <person name="Grigoriev I.V."/>
            <person name="Hibbett D.S."/>
            <person name="Martin F."/>
            <person name="Nordberg H.P."/>
            <person name="Cantor M.N."/>
            <person name="Hua S.X."/>
        </authorList>
    </citation>
    <scope>NUCLEOTIDE SEQUENCE [LARGE SCALE GENOMIC DNA]</scope>
    <source>
        <strain evidence="2 3">441</strain>
    </source>
</reference>
<dbReference type="EMBL" id="KN833811">
    <property type="protein sequence ID" value="KIK18165.1"/>
    <property type="molecule type" value="Genomic_DNA"/>
</dbReference>
<keyword evidence="3" id="KW-1185">Reference proteome</keyword>
<protein>
    <submittedName>
        <fullName evidence="2">Uncharacterized protein</fullName>
    </submittedName>
</protein>
<name>A0A0C9Y092_9AGAM</name>
<proteinExistence type="predicted"/>
<feature type="region of interest" description="Disordered" evidence="1">
    <location>
        <begin position="1"/>
        <end position="29"/>
    </location>
</feature>